<name>A0AAV8R5T4_ENSVE</name>
<dbReference type="AlphaFoldDB" id="A0AAV8R5T4"/>
<accession>A0AAV8R5T4</accession>
<dbReference type="EMBL" id="JAQQAF010000004">
    <property type="protein sequence ID" value="KAJ8493784.1"/>
    <property type="molecule type" value="Genomic_DNA"/>
</dbReference>
<feature type="region of interest" description="Disordered" evidence="1">
    <location>
        <begin position="1"/>
        <end position="35"/>
    </location>
</feature>
<gene>
    <name evidence="2" type="ORF">OPV22_015505</name>
</gene>
<organism evidence="2 3">
    <name type="scientific">Ensete ventricosum</name>
    <name type="common">Abyssinian banana</name>
    <name type="synonym">Musa ensete</name>
    <dbReference type="NCBI Taxonomy" id="4639"/>
    <lineage>
        <taxon>Eukaryota</taxon>
        <taxon>Viridiplantae</taxon>
        <taxon>Streptophyta</taxon>
        <taxon>Embryophyta</taxon>
        <taxon>Tracheophyta</taxon>
        <taxon>Spermatophyta</taxon>
        <taxon>Magnoliopsida</taxon>
        <taxon>Liliopsida</taxon>
        <taxon>Zingiberales</taxon>
        <taxon>Musaceae</taxon>
        <taxon>Ensete</taxon>
    </lineage>
</organism>
<sequence>MEHSGSVAGIYSAQQQKRRESGNANRRMRKHEEEELPLDFTRTTWNGNCKNCVVTELHPTWLVERGCGREEHDLIMQKVGLHGQTPAGAIEFMLLTEQPHMAYPHHMQRGWSIQCLPPVNFLGSKPPG</sequence>
<reference evidence="2 3" key="1">
    <citation type="submission" date="2022-12" db="EMBL/GenBank/DDBJ databases">
        <title>Chromosome-scale assembly of the Ensete ventricosum genome.</title>
        <authorList>
            <person name="Dussert Y."/>
            <person name="Stocks J."/>
            <person name="Wendawek A."/>
            <person name="Woldeyes F."/>
            <person name="Nichols R.A."/>
            <person name="Borrell J.S."/>
        </authorList>
    </citation>
    <scope>NUCLEOTIDE SEQUENCE [LARGE SCALE GENOMIC DNA]</scope>
    <source>
        <strain evidence="3">cv. Maze</strain>
        <tissue evidence="2">Seeds</tissue>
    </source>
</reference>
<comment type="caution">
    <text evidence="2">The sequence shown here is derived from an EMBL/GenBank/DDBJ whole genome shotgun (WGS) entry which is preliminary data.</text>
</comment>
<evidence type="ECO:0000256" key="1">
    <source>
        <dbReference type="SAM" id="MobiDB-lite"/>
    </source>
</evidence>
<keyword evidence="3" id="KW-1185">Reference proteome</keyword>
<protein>
    <submittedName>
        <fullName evidence="2">Uncharacterized protein</fullName>
    </submittedName>
</protein>
<dbReference type="Proteomes" id="UP001222027">
    <property type="component" value="Unassembled WGS sequence"/>
</dbReference>
<proteinExistence type="predicted"/>
<evidence type="ECO:0000313" key="2">
    <source>
        <dbReference type="EMBL" id="KAJ8493784.1"/>
    </source>
</evidence>
<evidence type="ECO:0000313" key="3">
    <source>
        <dbReference type="Proteomes" id="UP001222027"/>
    </source>
</evidence>